<dbReference type="AlphaFoldDB" id="A0A803LVG9"/>
<dbReference type="InterPro" id="IPR036397">
    <property type="entry name" value="RNaseH_sf"/>
</dbReference>
<organism evidence="2 3">
    <name type="scientific">Chenopodium quinoa</name>
    <name type="common">Quinoa</name>
    <dbReference type="NCBI Taxonomy" id="63459"/>
    <lineage>
        <taxon>Eukaryota</taxon>
        <taxon>Viridiplantae</taxon>
        <taxon>Streptophyta</taxon>
        <taxon>Embryophyta</taxon>
        <taxon>Tracheophyta</taxon>
        <taxon>Spermatophyta</taxon>
        <taxon>Magnoliopsida</taxon>
        <taxon>eudicotyledons</taxon>
        <taxon>Gunneridae</taxon>
        <taxon>Pentapetalae</taxon>
        <taxon>Caryophyllales</taxon>
        <taxon>Chenopodiaceae</taxon>
        <taxon>Chenopodioideae</taxon>
        <taxon>Atripliceae</taxon>
        <taxon>Chenopodium</taxon>
    </lineage>
</organism>
<feature type="domain" description="RNase H type-1" evidence="1">
    <location>
        <begin position="19"/>
        <end position="79"/>
    </location>
</feature>
<dbReference type="Gramene" id="AUR62019470-RA">
    <property type="protein sequence ID" value="AUR62019470-RA:cds"/>
    <property type="gene ID" value="AUR62019470"/>
</dbReference>
<dbReference type="InterPro" id="IPR002156">
    <property type="entry name" value="RNaseH_domain"/>
</dbReference>
<dbReference type="PANTHER" id="PTHR48475">
    <property type="entry name" value="RIBONUCLEASE H"/>
    <property type="match status" value="1"/>
</dbReference>
<evidence type="ECO:0000259" key="1">
    <source>
        <dbReference type="Pfam" id="PF13456"/>
    </source>
</evidence>
<reference evidence="2" key="1">
    <citation type="journal article" date="2017" name="Nature">
        <title>The genome of Chenopodium quinoa.</title>
        <authorList>
            <person name="Jarvis D.E."/>
            <person name="Ho Y.S."/>
            <person name="Lightfoot D.J."/>
            <person name="Schmoeckel S.M."/>
            <person name="Li B."/>
            <person name="Borm T.J.A."/>
            <person name="Ohyanagi H."/>
            <person name="Mineta K."/>
            <person name="Michell C.T."/>
            <person name="Saber N."/>
            <person name="Kharbatia N.M."/>
            <person name="Rupper R.R."/>
            <person name="Sharp A.R."/>
            <person name="Dally N."/>
            <person name="Boughton B.A."/>
            <person name="Woo Y.H."/>
            <person name="Gao G."/>
            <person name="Schijlen E.G.W.M."/>
            <person name="Guo X."/>
            <person name="Momin A.A."/>
            <person name="Negrao S."/>
            <person name="Al-Babili S."/>
            <person name="Gehring C."/>
            <person name="Roessner U."/>
            <person name="Jung C."/>
            <person name="Murphy K."/>
            <person name="Arold S.T."/>
            <person name="Gojobori T."/>
            <person name="van der Linden C.G."/>
            <person name="van Loo E.N."/>
            <person name="Jellen E.N."/>
            <person name="Maughan P.J."/>
            <person name="Tester M."/>
        </authorList>
    </citation>
    <scope>NUCLEOTIDE SEQUENCE [LARGE SCALE GENOMIC DNA]</scope>
    <source>
        <strain evidence="2">cv. PI 614886</strain>
    </source>
</reference>
<dbReference type="GO" id="GO:0004523">
    <property type="term" value="F:RNA-DNA hybrid ribonuclease activity"/>
    <property type="evidence" value="ECO:0007669"/>
    <property type="project" value="InterPro"/>
</dbReference>
<evidence type="ECO:0000313" key="2">
    <source>
        <dbReference type="EnsemblPlants" id="AUR62019470-RA:cds"/>
    </source>
</evidence>
<accession>A0A803LVG9</accession>
<dbReference type="Proteomes" id="UP000596660">
    <property type="component" value="Unplaced"/>
</dbReference>
<evidence type="ECO:0000313" key="3">
    <source>
        <dbReference type="Proteomes" id="UP000596660"/>
    </source>
</evidence>
<dbReference type="GO" id="GO:0003676">
    <property type="term" value="F:nucleic acid binding"/>
    <property type="evidence" value="ECO:0007669"/>
    <property type="project" value="InterPro"/>
</dbReference>
<dbReference type="Pfam" id="PF13456">
    <property type="entry name" value="RVT_3"/>
    <property type="match status" value="1"/>
</dbReference>
<proteinExistence type="predicted"/>
<name>A0A803LVG9_CHEQI</name>
<dbReference type="EnsemblPlants" id="AUR62019470-RA">
    <property type="protein sequence ID" value="AUR62019470-RA:cds"/>
    <property type="gene ID" value="AUR62019470"/>
</dbReference>
<sequence length="156" mass="17128">MGIVLTSPLGDKIAQAVRCKFKATNNEAEYEAPITGLTVAKDMKIKNLEVISDSLLIVNQINGNVNTEADALANLGSNINPDKFGVIPLVHIMSPAIEKESAIYEIQANPIDEEDSWTKPFKDFFTNKVTPKGKVVAHAFTMKASKYFLISNVLFK</sequence>
<dbReference type="Gene3D" id="3.30.420.10">
    <property type="entry name" value="Ribonuclease H-like superfamily/Ribonuclease H"/>
    <property type="match status" value="1"/>
</dbReference>
<reference evidence="2" key="2">
    <citation type="submission" date="2021-03" db="UniProtKB">
        <authorList>
            <consortium name="EnsemblPlants"/>
        </authorList>
    </citation>
    <scope>IDENTIFICATION</scope>
</reference>
<keyword evidence="3" id="KW-1185">Reference proteome</keyword>
<dbReference type="InterPro" id="IPR012337">
    <property type="entry name" value="RNaseH-like_sf"/>
</dbReference>
<dbReference type="SUPFAM" id="SSF53098">
    <property type="entry name" value="Ribonuclease H-like"/>
    <property type="match status" value="1"/>
</dbReference>
<dbReference type="PANTHER" id="PTHR48475:SF2">
    <property type="entry name" value="RIBONUCLEASE H"/>
    <property type="match status" value="1"/>
</dbReference>
<protein>
    <recommendedName>
        <fullName evidence="1">RNase H type-1 domain-containing protein</fullName>
    </recommendedName>
</protein>